<name>E5Y1I1_BILW3</name>
<dbReference type="Proteomes" id="UP000006034">
    <property type="component" value="Unassembled WGS sequence"/>
</dbReference>
<evidence type="ECO:0000313" key="4">
    <source>
        <dbReference type="Proteomes" id="UP000006034"/>
    </source>
</evidence>
<dbReference type="PANTHER" id="PTHR36153:SF1">
    <property type="entry name" value="TYPE VI SECRETION SYSTEM COMPONENT TSSM1"/>
    <property type="match status" value="1"/>
</dbReference>
<keyword evidence="2" id="KW-1133">Transmembrane helix</keyword>
<dbReference type="eggNOG" id="COG3523">
    <property type="taxonomic scope" value="Bacteria"/>
</dbReference>
<keyword evidence="2" id="KW-0472">Membrane</keyword>
<dbReference type="OrthoDB" id="9758229at2"/>
<keyword evidence="4" id="KW-1185">Reference proteome</keyword>
<dbReference type="GeneID" id="78087159"/>
<comment type="caution">
    <text evidence="3">The sequence shown here is derived from an EMBL/GenBank/DDBJ whole genome shotgun (WGS) entry which is preliminary data.</text>
</comment>
<dbReference type="HOGENOM" id="CLU_290307_0_0_7"/>
<dbReference type="RefSeq" id="WP_005023892.1">
    <property type="nucleotide sequence ID" value="NZ_KE150239.1"/>
</dbReference>
<proteinExistence type="predicted"/>
<feature type="transmembrane region" description="Helical" evidence="2">
    <location>
        <begin position="428"/>
        <end position="446"/>
    </location>
</feature>
<accession>E5Y1I1</accession>
<evidence type="ECO:0000256" key="2">
    <source>
        <dbReference type="SAM" id="Phobius"/>
    </source>
</evidence>
<sequence>MSPWKVLGWLLVALLCLLLTAGAYGLALLWGWSLPSVWWLAAIAGAGAGVALIIFLFRTMRDDTHEPAAPLPVELPSERLPRWLLLDGGGLFPHLPGILESAGRPLLSDGAAENAGSVGLWSTAHAHWIAVDFSAPHLSGERKGDGGEGNTPDKAPSLPLWDQLLDDKAVRRWLSPPAGVVLCIGAESLSGHGDDTAAFMRQRLLTVRNRLGNAPVCLLVTGLEHAPGLSRLARHFTAEISIGRNALHAPLGWFMPVRRPWAPMPRWAADGVREGMNGLTAALDSLVRCSESGIPAPGGPAFLLEGALRQLASPLASFAAALGDGLGGIFWAASPPAPSAFQQATRLSPVNAPPTALRSSASAPFSVPGGAPLAASRASQPSATVPGGSRVTPSSGIAAHPLFVRELLLETLPASALPATGRRARQRAVCWTAAILFAVTAGVALYRGGERSQTLLPDMIRFEDHLPRAASIAELDGLIAEFHKLERGCSGTVRLYGAPKKRLERLRAALRERLTASLPESGDTDRWINDLMIWAAARPGVETLRFRAPDGTVLASVDGAATASGRKAAARFLDNVSAFASQSNILPEQDTPQHTGASDSITERVEALRLRYRASTFAAWYAAGQCLLDAVQAPGIEPRTLLPKRHVPLTPRDLLGPNDPCSAFLAAAERELRSAEGPLPVWVASLRDMRSVRLLTRLPGNGTPLSETAELLGEPSEGARQTLGNLETLFRARTAWTDYRSALAALSSETGTSDGLVRLARSLYGGELNGALRAADDAWQGLAAALEARNPDLRNDPLPLSLMRAPLLFAAGTATAEAARNLQQRWSTEVVGPVEGLQDEALQQALIGEGGLLWTFVADAAQPFLRPAASGYAPASALGMRFPLSPAFLSLLSETPQHIAVYPASYPVRVGFSPVTVNPKVRAYPRGLSLRMDCGGEPLRADAYNYQGTALFDWSPEQCGNLTLAILFDGFTAEKVYDSPLGFARFVDQAAAGIMEFTPSDFPTVQQQLENLGITRLRTRFRIEGGEAVRERLHALPSALIRSILHIEK</sequence>
<reference evidence="3 4" key="1">
    <citation type="submission" date="2010-10" db="EMBL/GenBank/DDBJ databases">
        <authorList>
            <consortium name="The Broad Institute Genome Sequencing Platform"/>
            <person name="Ward D."/>
            <person name="Earl A."/>
            <person name="Feldgarden M."/>
            <person name="Young S.K."/>
            <person name="Gargeya S."/>
            <person name="Zeng Q."/>
            <person name="Alvarado L."/>
            <person name="Berlin A."/>
            <person name="Bochicchio J."/>
            <person name="Chapman S.B."/>
            <person name="Chen Z."/>
            <person name="Freedman E."/>
            <person name="Gellesch M."/>
            <person name="Goldberg J."/>
            <person name="Griggs A."/>
            <person name="Gujja S."/>
            <person name="Heilman E."/>
            <person name="Heiman D."/>
            <person name="Howarth C."/>
            <person name="Mehta T."/>
            <person name="Neiman D."/>
            <person name="Pearson M."/>
            <person name="Roberts A."/>
            <person name="Saif S."/>
            <person name="Shea T."/>
            <person name="Shenoy N."/>
            <person name="Sisk P."/>
            <person name="Stolte C."/>
            <person name="Sykes S."/>
            <person name="White J."/>
            <person name="Yandava C."/>
            <person name="Allen-Vercoe E."/>
            <person name="Sibley C."/>
            <person name="Ambrose C.E."/>
            <person name="Strauss J."/>
            <person name="Daigneault M."/>
            <person name="Haas B."/>
            <person name="Nusbaum C."/>
            <person name="Birren B."/>
        </authorList>
    </citation>
    <scope>NUCLEOTIDE SEQUENCE [LARGE SCALE GENOMIC DNA]</scope>
    <source>
        <strain evidence="3 4">3_1_6</strain>
    </source>
</reference>
<dbReference type="STRING" id="563192.HMPREF0179_00040"/>
<feature type="transmembrane region" description="Helical" evidence="2">
    <location>
        <begin position="37"/>
        <end position="57"/>
    </location>
</feature>
<feature type="region of interest" description="Disordered" evidence="1">
    <location>
        <begin position="372"/>
        <end position="392"/>
    </location>
</feature>
<organism evidence="3 4">
    <name type="scientific">Bilophila wadsworthia (strain 3_1_6)</name>
    <dbReference type="NCBI Taxonomy" id="563192"/>
    <lineage>
        <taxon>Bacteria</taxon>
        <taxon>Pseudomonadati</taxon>
        <taxon>Thermodesulfobacteriota</taxon>
        <taxon>Desulfovibrionia</taxon>
        <taxon>Desulfovibrionales</taxon>
        <taxon>Desulfovibrionaceae</taxon>
        <taxon>Bilophila</taxon>
    </lineage>
</organism>
<keyword evidence="2" id="KW-0812">Transmembrane</keyword>
<reference evidence="3 4" key="2">
    <citation type="submission" date="2013-04" db="EMBL/GenBank/DDBJ databases">
        <title>The Genome Sequence of Bilophila wadsworthia 3_1_6.</title>
        <authorList>
            <consortium name="The Broad Institute Genomics Platform"/>
            <person name="Earl A."/>
            <person name="Ward D."/>
            <person name="Feldgarden M."/>
            <person name="Gevers D."/>
            <person name="Sibley C."/>
            <person name="Strauss J."/>
            <person name="Allen-Vercoe E."/>
            <person name="Walker B."/>
            <person name="Young S."/>
            <person name="Zeng Q."/>
            <person name="Gargeya S."/>
            <person name="Fitzgerald M."/>
            <person name="Haas B."/>
            <person name="Abouelleil A."/>
            <person name="Allen A.W."/>
            <person name="Alvarado L."/>
            <person name="Arachchi H.M."/>
            <person name="Berlin A.M."/>
            <person name="Chapman S.B."/>
            <person name="Gainer-Dewar J."/>
            <person name="Goldberg J."/>
            <person name="Griggs A."/>
            <person name="Gujja S."/>
            <person name="Hansen M."/>
            <person name="Howarth C."/>
            <person name="Imamovic A."/>
            <person name="Ireland A."/>
            <person name="Larimer J."/>
            <person name="McCowan C."/>
            <person name="Murphy C."/>
            <person name="Pearson M."/>
            <person name="Poon T.W."/>
            <person name="Priest M."/>
            <person name="Roberts A."/>
            <person name="Saif S."/>
            <person name="Shea T."/>
            <person name="Sisk P."/>
            <person name="Sykes S."/>
            <person name="Wortman J."/>
            <person name="Nusbaum C."/>
            <person name="Birren B."/>
        </authorList>
    </citation>
    <scope>NUCLEOTIDE SEQUENCE [LARGE SCALE GENOMIC DNA]</scope>
    <source>
        <strain evidence="3 4">3_1_6</strain>
    </source>
</reference>
<dbReference type="EMBL" id="ADCP02000002">
    <property type="protein sequence ID" value="EFV46153.1"/>
    <property type="molecule type" value="Genomic_DNA"/>
</dbReference>
<evidence type="ECO:0000256" key="1">
    <source>
        <dbReference type="SAM" id="MobiDB-lite"/>
    </source>
</evidence>
<protein>
    <submittedName>
        <fullName evidence="3">Uncharacterized protein</fullName>
    </submittedName>
</protein>
<dbReference type="PANTHER" id="PTHR36153">
    <property type="entry name" value="INNER MEMBRANE PROTEIN-RELATED"/>
    <property type="match status" value="1"/>
</dbReference>
<evidence type="ECO:0000313" key="3">
    <source>
        <dbReference type="EMBL" id="EFV46153.1"/>
    </source>
</evidence>
<gene>
    <name evidence="3" type="ORF">HMPREF0179_00040</name>
</gene>
<dbReference type="InterPro" id="IPR053156">
    <property type="entry name" value="T6SS_TssM-like"/>
</dbReference>
<dbReference type="AlphaFoldDB" id="E5Y1I1"/>